<name>A0A0D7BTA5_9AGAR</name>
<evidence type="ECO:0008006" key="11">
    <source>
        <dbReference type="Google" id="ProtNLM"/>
    </source>
</evidence>
<dbReference type="OrthoDB" id="272512at2759"/>
<keyword evidence="2 8" id="KW-0812">Transmembrane</keyword>
<dbReference type="PANTHER" id="PTHR23063">
    <property type="entry name" value="PHOSPHOLIPID ACYLTRANSFERASE"/>
    <property type="match status" value="1"/>
</dbReference>
<proteinExistence type="predicted"/>
<dbReference type="GO" id="GO:0006629">
    <property type="term" value="P:lipid metabolic process"/>
    <property type="evidence" value="ECO:0007669"/>
    <property type="project" value="UniProtKB-KW"/>
</dbReference>
<evidence type="ECO:0000256" key="5">
    <source>
        <dbReference type="ARBA" id="ARBA00023136"/>
    </source>
</evidence>
<evidence type="ECO:0000256" key="7">
    <source>
        <dbReference type="SAM" id="MobiDB-lite"/>
    </source>
</evidence>
<keyword evidence="5 8" id="KW-0472">Membrane</keyword>
<keyword evidence="1" id="KW-0808">Transferase</keyword>
<dbReference type="EMBL" id="KN880434">
    <property type="protein sequence ID" value="KIY73657.1"/>
    <property type="molecule type" value="Genomic_DNA"/>
</dbReference>
<feature type="compositionally biased region" description="Polar residues" evidence="7">
    <location>
        <begin position="176"/>
        <end position="187"/>
    </location>
</feature>
<keyword evidence="10" id="KW-1185">Reference proteome</keyword>
<protein>
    <recommendedName>
        <fullName evidence="11">Phospholipid/glycerol acyltransferase domain-containing protein</fullName>
    </recommendedName>
</protein>
<evidence type="ECO:0000256" key="3">
    <source>
        <dbReference type="ARBA" id="ARBA00022989"/>
    </source>
</evidence>
<feature type="transmembrane region" description="Helical" evidence="8">
    <location>
        <begin position="37"/>
        <end position="59"/>
    </location>
</feature>
<dbReference type="AlphaFoldDB" id="A0A0D7BTA5"/>
<evidence type="ECO:0000256" key="6">
    <source>
        <dbReference type="ARBA" id="ARBA00023315"/>
    </source>
</evidence>
<sequence length="372" mass="40376">MEKYSAYRDPGTGIQPFLRPLPATSSSDGLAKAMAPFAYILGAVRTVLVLLILGLYLVVVEGVCTLLKPLGHVHHKITSILTSILTRLALLVLGFVNIHITKASRKKGRNQTIGTWQPNPGDVIVSNWVSWIEVLWLAFRFNPTFTLPVPESLPQMPQSRGDPVTRTPGRRTGTGSANISQPSSGPSTKIPIAGFRRVSLLELLRSTGSTPAVGPAESLDVICKASRGPVVVFPECTTSNGRGLLRFSDVFKMDVPVISFQVFVMAVRYDPPTAFLQSMTHSLPANILNPLGHVFAIASSLSIPACSIHLLSPTDLPSSPTFLVSELFTELPSDPLSETCAILIAQIGRLKRTGMGWEDKYNLMRLVQNKKT</sequence>
<organism evidence="9 10">
    <name type="scientific">Cylindrobasidium torrendii FP15055 ss-10</name>
    <dbReference type="NCBI Taxonomy" id="1314674"/>
    <lineage>
        <taxon>Eukaryota</taxon>
        <taxon>Fungi</taxon>
        <taxon>Dikarya</taxon>
        <taxon>Basidiomycota</taxon>
        <taxon>Agaricomycotina</taxon>
        <taxon>Agaricomycetes</taxon>
        <taxon>Agaricomycetidae</taxon>
        <taxon>Agaricales</taxon>
        <taxon>Marasmiineae</taxon>
        <taxon>Physalacriaceae</taxon>
        <taxon>Cylindrobasidium</taxon>
    </lineage>
</organism>
<reference evidence="9 10" key="1">
    <citation type="journal article" date="2015" name="Fungal Genet. Biol.">
        <title>Evolution of novel wood decay mechanisms in Agaricales revealed by the genome sequences of Fistulina hepatica and Cylindrobasidium torrendii.</title>
        <authorList>
            <person name="Floudas D."/>
            <person name="Held B.W."/>
            <person name="Riley R."/>
            <person name="Nagy L.G."/>
            <person name="Koehler G."/>
            <person name="Ransdell A.S."/>
            <person name="Younus H."/>
            <person name="Chow J."/>
            <person name="Chiniquy J."/>
            <person name="Lipzen A."/>
            <person name="Tritt A."/>
            <person name="Sun H."/>
            <person name="Haridas S."/>
            <person name="LaButti K."/>
            <person name="Ohm R.A."/>
            <person name="Kues U."/>
            <person name="Blanchette R.A."/>
            <person name="Grigoriev I.V."/>
            <person name="Minto R.E."/>
            <person name="Hibbett D.S."/>
        </authorList>
    </citation>
    <scope>NUCLEOTIDE SEQUENCE [LARGE SCALE GENOMIC DNA]</scope>
    <source>
        <strain evidence="9 10">FP15055 ss-10</strain>
    </source>
</reference>
<accession>A0A0D7BTA5</accession>
<keyword evidence="3 8" id="KW-1133">Transmembrane helix</keyword>
<keyword evidence="4" id="KW-0443">Lipid metabolism</keyword>
<evidence type="ECO:0000256" key="2">
    <source>
        <dbReference type="ARBA" id="ARBA00022692"/>
    </source>
</evidence>
<evidence type="ECO:0000256" key="4">
    <source>
        <dbReference type="ARBA" id="ARBA00023098"/>
    </source>
</evidence>
<evidence type="ECO:0000313" key="9">
    <source>
        <dbReference type="EMBL" id="KIY73657.1"/>
    </source>
</evidence>
<keyword evidence="6" id="KW-0012">Acyltransferase</keyword>
<evidence type="ECO:0000313" key="10">
    <source>
        <dbReference type="Proteomes" id="UP000054007"/>
    </source>
</evidence>
<feature type="transmembrane region" description="Helical" evidence="8">
    <location>
        <begin position="79"/>
        <end position="100"/>
    </location>
</feature>
<dbReference type="GO" id="GO:0016746">
    <property type="term" value="F:acyltransferase activity"/>
    <property type="evidence" value="ECO:0007669"/>
    <property type="project" value="UniProtKB-KW"/>
</dbReference>
<evidence type="ECO:0000256" key="1">
    <source>
        <dbReference type="ARBA" id="ARBA00022679"/>
    </source>
</evidence>
<dbReference type="Proteomes" id="UP000054007">
    <property type="component" value="Unassembled WGS sequence"/>
</dbReference>
<feature type="region of interest" description="Disordered" evidence="7">
    <location>
        <begin position="152"/>
        <end position="189"/>
    </location>
</feature>
<evidence type="ECO:0000256" key="8">
    <source>
        <dbReference type="SAM" id="Phobius"/>
    </source>
</evidence>
<dbReference type="STRING" id="1314674.A0A0D7BTA5"/>
<dbReference type="PANTHER" id="PTHR23063:SF60">
    <property type="entry name" value="LYSOPHOSPHATIDIC ACID:OLEOYL-COA ACYLTRANSFERASE 1"/>
    <property type="match status" value="1"/>
</dbReference>
<feature type="compositionally biased region" description="Low complexity" evidence="7">
    <location>
        <begin position="160"/>
        <end position="175"/>
    </location>
</feature>
<gene>
    <name evidence="9" type="ORF">CYLTODRAFT_365138</name>
</gene>